<dbReference type="EMBL" id="CAJNNV010007471">
    <property type="protein sequence ID" value="CAE8594981.1"/>
    <property type="molecule type" value="Genomic_DNA"/>
</dbReference>
<protein>
    <submittedName>
        <fullName evidence="1">Uncharacterized protein</fullName>
    </submittedName>
</protein>
<accession>A0A813E7S4</accession>
<dbReference type="OrthoDB" id="446723at2759"/>
<proteinExistence type="predicted"/>
<dbReference type="SUPFAM" id="SSF53474">
    <property type="entry name" value="alpha/beta-Hydrolases"/>
    <property type="match status" value="1"/>
</dbReference>
<evidence type="ECO:0000313" key="1">
    <source>
        <dbReference type="EMBL" id="CAE8594981.1"/>
    </source>
</evidence>
<reference evidence="1" key="1">
    <citation type="submission" date="2021-02" db="EMBL/GenBank/DDBJ databases">
        <authorList>
            <person name="Dougan E. K."/>
            <person name="Rhodes N."/>
            <person name="Thang M."/>
            <person name="Chan C."/>
        </authorList>
    </citation>
    <scope>NUCLEOTIDE SEQUENCE</scope>
</reference>
<sequence length="206" mass="22621">GPVTYLASKRQVGGVVLHSPLLSGIKVVDPKPDSCCRPSCMWSCFDFYPNDRRVRTITCPVFIMHGQRDDIIPFYHGFRLHKATQKASRWPGYFPARAGHNDLVETDMRAYFGEISSFLHDVKRIASGIQVEPPSNEKPQQVQMVVKTSTAAPEVFAEGTRIGNDFLGSHPEPKAGPEDGRYEQLRKGNICVPGGVGIGASALAPL</sequence>
<feature type="non-terminal residue" evidence="1">
    <location>
        <position position="206"/>
    </location>
</feature>
<dbReference type="PANTHER" id="PTHR12277:SF81">
    <property type="entry name" value="PROTEIN ABHD13"/>
    <property type="match status" value="1"/>
</dbReference>
<dbReference type="InterPro" id="IPR029058">
    <property type="entry name" value="AB_hydrolase_fold"/>
</dbReference>
<evidence type="ECO:0000313" key="2">
    <source>
        <dbReference type="Proteomes" id="UP000654075"/>
    </source>
</evidence>
<gene>
    <name evidence="1" type="ORF">PGLA1383_LOCUS13503</name>
</gene>
<dbReference type="AlphaFoldDB" id="A0A813E7S4"/>
<comment type="caution">
    <text evidence="1">The sequence shown here is derived from an EMBL/GenBank/DDBJ whole genome shotgun (WGS) entry which is preliminary data.</text>
</comment>
<dbReference type="Proteomes" id="UP000654075">
    <property type="component" value="Unassembled WGS sequence"/>
</dbReference>
<organism evidence="1 2">
    <name type="scientific">Polarella glacialis</name>
    <name type="common">Dinoflagellate</name>
    <dbReference type="NCBI Taxonomy" id="89957"/>
    <lineage>
        <taxon>Eukaryota</taxon>
        <taxon>Sar</taxon>
        <taxon>Alveolata</taxon>
        <taxon>Dinophyceae</taxon>
        <taxon>Suessiales</taxon>
        <taxon>Suessiaceae</taxon>
        <taxon>Polarella</taxon>
    </lineage>
</organism>
<dbReference type="Gene3D" id="3.40.50.1820">
    <property type="entry name" value="alpha/beta hydrolase"/>
    <property type="match status" value="1"/>
</dbReference>
<keyword evidence="2" id="KW-1185">Reference proteome</keyword>
<name>A0A813E7S4_POLGL</name>
<dbReference type="PANTHER" id="PTHR12277">
    <property type="entry name" value="ALPHA/BETA HYDROLASE DOMAIN-CONTAINING PROTEIN"/>
    <property type="match status" value="1"/>
</dbReference>